<dbReference type="OrthoDB" id="47007at2759"/>
<comment type="caution">
    <text evidence="3">The sequence shown here is derived from an EMBL/GenBank/DDBJ whole genome shotgun (WGS) entry which is preliminary data.</text>
</comment>
<feature type="coiled-coil region" evidence="1">
    <location>
        <begin position="301"/>
        <end position="387"/>
    </location>
</feature>
<reference evidence="3" key="1">
    <citation type="journal article" date="2020" name="Phytopathology">
        <title>Genome sequence of the chestnut blight fungus Cryphonectria parasitica EP155: A fundamental resource for an archetypical invasive plant pathogen.</title>
        <authorList>
            <person name="Crouch J.A."/>
            <person name="Dawe A."/>
            <person name="Aerts A."/>
            <person name="Barry K."/>
            <person name="Churchill A.C.L."/>
            <person name="Grimwood J."/>
            <person name="Hillman B."/>
            <person name="Milgroom M.G."/>
            <person name="Pangilinan J."/>
            <person name="Smith M."/>
            <person name="Salamov A."/>
            <person name="Schmutz J."/>
            <person name="Yadav J."/>
            <person name="Grigoriev I.V."/>
            <person name="Nuss D."/>
        </authorList>
    </citation>
    <scope>NUCLEOTIDE SEQUENCE</scope>
    <source>
        <strain evidence="3">EP155</strain>
    </source>
</reference>
<evidence type="ECO:0000256" key="2">
    <source>
        <dbReference type="SAM" id="MobiDB-lite"/>
    </source>
</evidence>
<dbReference type="EMBL" id="MU032350">
    <property type="protein sequence ID" value="KAF3762586.1"/>
    <property type="molecule type" value="Genomic_DNA"/>
</dbReference>
<keyword evidence="4" id="KW-1185">Reference proteome</keyword>
<dbReference type="AlphaFoldDB" id="A0A9P4XX95"/>
<evidence type="ECO:0000313" key="3">
    <source>
        <dbReference type="EMBL" id="KAF3762586.1"/>
    </source>
</evidence>
<dbReference type="RefSeq" id="XP_040773565.1">
    <property type="nucleotide sequence ID" value="XM_040922715.1"/>
</dbReference>
<dbReference type="GeneID" id="63839844"/>
<organism evidence="3 4">
    <name type="scientific">Cryphonectria parasitica (strain ATCC 38755 / EP155)</name>
    <dbReference type="NCBI Taxonomy" id="660469"/>
    <lineage>
        <taxon>Eukaryota</taxon>
        <taxon>Fungi</taxon>
        <taxon>Dikarya</taxon>
        <taxon>Ascomycota</taxon>
        <taxon>Pezizomycotina</taxon>
        <taxon>Sordariomycetes</taxon>
        <taxon>Sordariomycetidae</taxon>
        <taxon>Diaporthales</taxon>
        <taxon>Cryphonectriaceae</taxon>
        <taxon>Cryphonectria-Endothia species complex</taxon>
        <taxon>Cryphonectria</taxon>
    </lineage>
</organism>
<feature type="region of interest" description="Disordered" evidence="2">
    <location>
        <begin position="218"/>
        <end position="277"/>
    </location>
</feature>
<keyword evidence="1" id="KW-0175">Coiled coil</keyword>
<evidence type="ECO:0000313" key="4">
    <source>
        <dbReference type="Proteomes" id="UP000803844"/>
    </source>
</evidence>
<protein>
    <submittedName>
        <fullName evidence="3">Uncharacterized protein</fullName>
    </submittedName>
</protein>
<evidence type="ECO:0000256" key="1">
    <source>
        <dbReference type="SAM" id="Coils"/>
    </source>
</evidence>
<sequence length="412" mass="45675">MADMAALATTSVSQDNLDITGAQVILGWRKPDGLMCYLPSTDASSTETGHVTLDCHFRPLSNTASLRLRAPILLKGLGRKVTPLFLFVAPERIQSLVYEHVEENSGPEVLHAALGNGGIASLQLRLKHPADLVVPPLEPLVPKKKAYWDVLDSLKMLAQETEFVIYVKQDRMPSTDRLSPFCQAVAAGSLTTSTVHADVSRLYDGKGGKLLESESLAVPAPGTIHSPPSYDELTAPPPALTIEKEPSQPSHQEAPASGSKKRRRTSSSAEEAATRENARCEPNVDTVYVEAICRKLLGEMNAKWREESDQLRSELRQMETRMKDWVDERLSAHATELRDEMQRTNVQQQNQVHDEVHEARLELQEARDEAQATAERLEEVMVEVKAVGDEVSDVVDGRLDERLEHLRGELED</sequence>
<accession>A0A9P4XX95</accession>
<proteinExistence type="predicted"/>
<dbReference type="Proteomes" id="UP000803844">
    <property type="component" value="Unassembled WGS sequence"/>
</dbReference>
<gene>
    <name evidence="3" type="ORF">M406DRAFT_352836</name>
</gene>
<name>A0A9P4XX95_CRYP1</name>